<protein>
    <submittedName>
        <fullName evidence="3">Protein CROWDED NUCLEI 4-like</fullName>
    </submittedName>
</protein>
<evidence type="ECO:0000256" key="2">
    <source>
        <dbReference type="SAM" id="MobiDB-lite"/>
    </source>
</evidence>
<evidence type="ECO:0000313" key="3">
    <source>
        <dbReference type="EMBL" id="KAF7804977.1"/>
    </source>
</evidence>
<keyword evidence="1" id="KW-0175">Coiled coil</keyword>
<dbReference type="AlphaFoldDB" id="A0A834SPZ3"/>
<keyword evidence="4" id="KW-1185">Reference proteome</keyword>
<feature type="region of interest" description="Disordered" evidence="2">
    <location>
        <begin position="110"/>
        <end position="138"/>
    </location>
</feature>
<gene>
    <name evidence="3" type="ORF">G2W53_044088</name>
</gene>
<reference evidence="3" key="1">
    <citation type="submission" date="2020-09" db="EMBL/GenBank/DDBJ databases">
        <title>Genome-Enabled Discovery of Anthraquinone Biosynthesis in Senna tora.</title>
        <authorList>
            <person name="Kang S.-H."/>
            <person name="Pandey R.P."/>
            <person name="Lee C.-M."/>
            <person name="Sim J.-S."/>
            <person name="Jeong J.-T."/>
            <person name="Choi B.-S."/>
            <person name="Jung M."/>
            <person name="Ginzburg D."/>
            <person name="Zhao K."/>
            <person name="Won S.Y."/>
            <person name="Oh T.-J."/>
            <person name="Yu Y."/>
            <person name="Kim N.-H."/>
            <person name="Lee O.R."/>
            <person name="Lee T.-H."/>
            <person name="Bashyal P."/>
            <person name="Kim T.-S."/>
            <person name="Lee W.-H."/>
            <person name="Kawkins C."/>
            <person name="Kim C.-K."/>
            <person name="Kim J.S."/>
            <person name="Ahn B.O."/>
            <person name="Rhee S.Y."/>
            <person name="Sohng J.K."/>
        </authorList>
    </citation>
    <scope>NUCLEOTIDE SEQUENCE</scope>
    <source>
        <tissue evidence="3">Leaf</tissue>
    </source>
</reference>
<dbReference type="OrthoDB" id="1932348at2759"/>
<dbReference type="Proteomes" id="UP000634136">
    <property type="component" value="Unassembled WGS sequence"/>
</dbReference>
<evidence type="ECO:0000313" key="4">
    <source>
        <dbReference type="Proteomes" id="UP000634136"/>
    </source>
</evidence>
<feature type="coiled-coil region" evidence="1">
    <location>
        <begin position="55"/>
        <end position="105"/>
    </location>
</feature>
<dbReference type="EMBL" id="JAAIUW010000013">
    <property type="protein sequence ID" value="KAF7804977.1"/>
    <property type="molecule type" value="Genomic_DNA"/>
</dbReference>
<comment type="caution">
    <text evidence="3">The sequence shown here is derived from an EMBL/GenBank/DDBJ whole genome shotgun (WGS) entry which is preliminary data.</text>
</comment>
<organism evidence="3 4">
    <name type="scientific">Senna tora</name>
    <dbReference type="NCBI Taxonomy" id="362788"/>
    <lineage>
        <taxon>Eukaryota</taxon>
        <taxon>Viridiplantae</taxon>
        <taxon>Streptophyta</taxon>
        <taxon>Embryophyta</taxon>
        <taxon>Tracheophyta</taxon>
        <taxon>Spermatophyta</taxon>
        <taxon>Magnoliopsida</taxon>
        <taxon>eudicotyledons</taxon>
        <taxon>Gunneridae</taxon>
        <taxon>Pentapetalae</taxon>
        <taxon>rosids</taxon>
        <taxon>fabids</taxon>
        <taxon>Fabales</taxon>
        <taxon>Fabaceae</taxon>
        <taxon>Caesalpinioideae</taxon>
        <taxon>Cassia clade</taxon>
        <taxon>Senna</taxon>
    </lineage>
</organism>
<accession>A0A834SPZ3</accession>
<evidence type="ECO:0000256" key="1">
    <source>
        <dbReference type="SAM" id="Coils"/>
    </source>
</evidence>
<sequence length="181" mass="20840">MAKETEEEGETEVTEYNPHFNELLESYNNLLEDSMKVLEKYGELKVSHSKVLKAFGKMKIEKEALEEKFKLIEEEYSMTALITENKRLKATIDKLNYDLENFVRREENLNGSQRSANDRSGLGFEVESSGTKKNNEVSIDVDDDIPQEIIIQKPPQIEQETAEQFQMELHLKKLNPVALAA</sequence>
<proteinExistence type="predicted"/>
<name>A0A834SPZ3_9FABA</name>